<keyword evidence="2 3" id="KW-0040">ANK repeat</keyword>
<dbReference type="Proteomes" id="UP000121784">
    <property type="component" value="Segment"/>
</dbReference>
<sequence>MYKYLKTNNINIIREELSKCTYHDNNLLLYYICHLNTFIDTLDKDIIKLLLDYGSNINNLDRYNETILQLYFYKNSNGKQSSEIIKLFIDAGVDLHVKDKLNGSILHTYFSTKYIELENIKILVENGVNVSDLDSNNKTVIHYYINRLDVNIEILKYLLDNVSDITPFKYISYYYLQKLTPNKDIIKILIDRFGISLIDDYHIIYHYIKNCHVPDPVIVKMFIDNNVCEDVDYYIYSALEQYINITKSISVKILIGFIKLTIGESDHYKKRLLSIYISKCKNIDYSVVKYLHNIIKTRDELEGYPLHDYGKSNIKIYKLIISNYNFNINDVNEDGLTLLQISIINSLPVKVINYLLSKGADINVIDNYNRNILDLCLYYRNLNVLKIILKSKPPMKIIFETINNSFYFDQYDELILKEFIYICVPIYKEDFINCIRPVVIKSEYILDIVKKCYYDICKMNKCILYKSIPMVDLINYNNTGTLTRYVNNYNLNQTVDNLTIYKNIFNRKINNANYRIYLLECAINYFGKIVDDCVIIPKEIKYKIFSYFNKKDLNLFLDIRFKNIIS</sequence>
<dbReference type="SMART" id="SM00248">
    <property type="entry name" value="ANK"/>
    <property type="match status" value="7"/>
</dbReference>
<name>A0A097IW42_9POXV</name>
<evidence type="ECO:0000313" key="5">
    <source>
        <dbReference type="EMBL" id="AIT70620.1"/>
    </source>
</evidence>
<dbReference type="Pfam" id="PF09372">
    <property type="entry name" value="PRANC"/>
    <property type="match status" value="1"/>
</dbReference>
<evidence type="ECO:0000313" key="7">
    <source>
        <dbReference type="Proteomes" id="UP000121784"/>
    </source>
</evidence>
<evidence type="ECO:0000256" key="2">
    <source>
        <dbReference type="ARBA" id="ARBA00023043"/>
    </source>
</evidence>
<proteinExistence type="predicted"/>
<feature type="repeat" description="ANK" evidence="3">
    <location>
        <begin position="334"/>
        <end position="367"/>
    </location>
</feature>
<dbReference type="SUPFAM" id="SSF48403">
    <property type="entry name" value="Ankyrin repeat"/>
    <property type="match status" value="1"/>
</dbReference>
<protein>
    <submittedName>
        <fullName evidence="6">Ankyrin repeat and PRANC domain-containing protein</fullName>
    </submittedName>
</protein>
<dbReference type="EMBL" id="KM595078">
    <property type="protein sequence ID" value="AIT70620.1"/>
    <property type="molecule type" value="Genomic_DNA"/>
</dbReference>
<dbReference type="PROSITE" id="PS50297">
    <property type="entry name" value="ANK_REP_REGION"/>
    <property type="match status" value="1"/>
</dbReference>
<evidence type="ECO:0000256" key="3">
    <source>
        <dbReference type="PROSITE-ProRule" id="PRU00023"/>
    </source>
</evidence>
<dbReference type="InterPro" id="IPR002110">
    <property type="entry name" value="Ankyrin_rpt"/>
</dbReference>
<evidence type="ECO:0000313" key="6">
    <source>
        <dbReference type="EMBL" id="AIT70796.1"/>
    </source>
</evidence>
<dbReference type="EMBL" id="KM595078">
    <property type="protein sequence ID" value="AIT70796.1"/>
    <property type="molecule type" value="Genomic_DNA"/>
</dbReference>
<dbReference type="InterPro" id="IPR036770">
    <property type="entry name" value="Ankyrin_rpt-contain_sf"/>
</dbReference>
<dbReference type="PANTHER" id="PTHR24198">
    <property type="entry name" value="ANKYRIN REPEAT AND PROTEIN KINASE DOMAIN-CONTAINING PROTEIN"/>
    <property type="match status" value="1"/>
</dbReference>
<accession>A0A097IW42</accession>
<keyword evidence="1" id="KW-0677">Repeat</keyword>
<feature type="domain" description="PRANC" evidence="4">
    <location>
        <begin position="471"/>
        <end position="554"/>
    </location>
</feature>
<dbReference type="PANTHER" id="PTHR24198:SF165">
    <property type="entry name" value="ANKYRIN REPEAT-CONTAINING PROTEIN-RELATED"/>
    <property type="match status" value="1"/>
</dbReference>
<organism evidence="6 7">
    <name type="scientific">Cotia virus</name>
    <dbReference type="NCBI Taxonomy" id="39444"/>
    <lineage>
        <taxon>Viruses</taxon>
        <taxon>Varidnaviria</taxon>
        <taxon>Bamfordvirae</taxon>
        <taxon>Nucleocytoviricota</taxon>
        <taxon>Pokkesviricetes</taxon>
        <taxon>Chitovirales</taxon>
        <taxon>Poxviridae</taxon>
        <taxon>Chordopoxvirinae</taxon>
        <taxon>Oryzopoxvirus</taxon>
        <taxon>Oryzopoxvirus cotia</taxon>
    </lineage>
</organism>
<gene>
    <name evidence="6" type="primary">181</name>
    <name evidence="5" type="synonym">5</name>
</gene>
<dbReference type="Pfam" id="PF12796">
    <property type="entry name" value="Ank_2"/>
    <property type="match status" value="2"/>
</dbReference>
<reference evidence="6 7" key="1">
    <citation type="submission" date="2014-09" db="EMBL/GenBank/DDBJ databases">
        <title>Complete Genome Sequence of the Embu Virus Strain SPAn 880.</title>
        <authorList>
            <person name="Ibrahim M.S."/>
            <person name="Antwerpen M.H."/>
            <person name="Georgi E."/>
            <person name="Vette P."/>
            <person name="Zoeller G."/>
            <person name="Meyer H."/>
        </authorList>
    </citation>
    <scope>NUCLEOTIDE SEQUENCE [LARGE SCALE GENOMIC DNA]</scope>
    <source>
        <strain evidence="6">SPAn880</strain>
    </source>
</reference>
<evidence type="ECO:0000259" key="4">
    <source>
        <dbReference type="Pfam" id="PF09372"/>
    </source>
</evidence>
<dbReference type="PROSITE" id="PS50088">
    <property type="entry name" value="ANK_REPEAT"/>
    <property type="match status" value="1"/>
</dbReference>
<dbReference type="Gene3D" id="1.25.40.20">
    <property type="entry name" value="Ankyrin repeat-containing domain"/>
    <property type="match status" value="2"/>
</dbReference>
<dbReference type="InterPro" id="IPR018272">
    <property type="entry name" value="PRANC_domain"/>
</dbReference>
<evidence type="ECO:0000256" key="1">
    <source>
        <dbReference type="ARBA" id="ARBA00022737"/>
    </source>
</evidence>